<feature type="compositionally biased region" description="Basic and acidic residues" evidence="9">
    <location>
        <begin position="295"/>
        <end position="304"/>
    </location>
</feature>
<name>W4KP66_HETIT</name>
<dbReference type="InterPro" id="IPR036640">
    <property type="entry name" value="ABC1_TM_sf"/>
</dbReference>
<keyword evidence="4" id="KW-0677">Repeat</keyword>
<dbReference type="FunFam" id="1.20.1560.10:FF:000013">
    <property type="entry name" value="ABC transporter C family member 2"/>
    <property type="match status" value="1"/>
</dbReference>
<dbReference type="GO" id="GO:0140359">
    <property type="term" value="F:ABC-type transporter activity"/>
    <property type="evidence" value="ECO:0007669"/>
    <property type="project" value="InterPro"/>
</dbReference>
<feature type="transmembrane region" description="Helical" evidence="10">
    <location>
        <begin position="33"/>
        <end position="49"/>
    </location>
</feature>
<feature type="domain" description="ABC transmembrane type-1" evidence="12">
    <location>
        <begin position="906"/>
        <end position="1150"/>
    </location>
</feature>
<evidence type="ECO:0000256" key="9">
    <source>
        <dbReference type="SAM" id="MobiDB-lite"/>
    </source>
</evidence>
<dbReference type="CDD" id="cd18596">
    <property type="entry name" value="ABC_6TM_VMR1_D1_like"/>
    <property type="match status" value="1"/>
</dbReference>
<keyword evidence="6" id="KW-0067">ATP-binding</keyword>
<dbReference type="GO" id="GO:0016020">
    <property type="term" value="C:membrane"/>
    <property type="evidence" value="ECO:0007669"/>
    <property type="project" value="UniProtKB-SubCell"/>
</dbReference>
<dbReference type="SMART" id="SM00382">
    <property type="entry name" value="AAA"/>
    <property type="match status" value="2"/>
</dbReference>
<dbReference type="PROSITE" id="PS50893">
    <property type="entry name" value="ABC_TRANSPORTER_2"/>
    <property type="match status" value="2"/>
</dbReference>
<dbReference type="InterPro" id="IPR011527">
    <property type="entry name" value="ABC1_TM_dom"/>
</dbReference>
<keyword evidence="2" id="KW-0813">Transport</keyword>
<evidence type="ECO:0000313" key="13">
    <source>
        <dbReference type="EMBL" id="ETW87638.1"/>
    </source>
</evidence>
<dbReference type="PROSITE" id="PS50929">
    <property type="entry name" value="ABC_TM1F"/>
    <property type="match status" value="2"/>
</dbReference>
<proteinExistence type="predicted"/>
<dbReference type="Pfam" id="PF00664">
    <property type="entry name" value="ABC_membrane"/>
    <property type="match status" value="2"/>
</dbReference>
<dbReference type="InParanoid" id="W4KP66"/>
<evidence type="ECO:0000256" key="10">
    <source>
        <dbReference type="SAM" id="Phobius"/>
    </source>
</evidence>
<dbReference type="CDD" id="cd03250">
    <property type="entry name" value="ABCC_MRP_domain1"/>
    <property type="match status" value="1"/>
</dbReference>
<organism evidence="13 14">
    <name type="scientific">Heterobasidion irregulare (strain TC 32-1)</name>
    <dbReference type="NCBI Taxonomy" id="747525"/>
    <lineage>
        <taxon>Eukaryota</taxon>
        <taxon>Fungi</taxon>
        <taxon>Dikarya</taxon>
        <taxon>Basidiomycota</taxon>
        <taxon>Agaricomycotina</taxon>
        <taxon>Agaricomycetes</taxon>
        <taxon>Russulales</taxon>
        <taxon>Bondarzewiaceae</taxon>
        <taxon>Heterobasidion</taxon>
        <taxon>Heterobasidion annosum species complex</taxon>
    </lineage>
</organism>
<accession>W4KP66</accession>
<dbReference type="PANTHER" id="PTHR24223:SF356">
    <property type="entry name" value="ATP-BINDING CASSETTE TRANSPORTER ABC4"/>
    <property type="match status" value="1"/>
</dbReference>
<feature type="transmembrane region" description="Helical" evidence="10">
    <location>
        <begin position="108"/>
        <end position="129"/>
    </location>
</feature>
<evidence type="ECO:0000256" key="2">
    <source>
        <dbReference type="ARBA" id="ARBA00022448"/>
    </source>
</evidence>
<dbReference type="InterPro" id="IPR027417">
    <property type="entry name" value="P-loop_NTPase"/>
</dbReference>
<dbReference type="InterPro" id="IPR003593">
    <property type="entry name" value="AAA+_ATPase"/>
</dbReference>
<evidence type="ECO:0000313" key="14">
    <source>
        <dbReference type="Proteomes" id="UP000030671"/>
    </source>
</evidence>
<dbReference type="HOGENOM" id="CLU_000604_27_6_1"/>
<dbReference type="GeneID" id="20667469"/>
<dbReference type="SUPFAM" id="SSF90123">
    <property type="entry name" value="ABC transporter transmembrane region"/>
    <property type="match status" value="2"/>
</dbReference>
<dbReference type="RefSeq" id="XP_009541515.1">
    <property type="nucleotide sequence ID" value="XM_009543220.1"/>
</dbReference>
<gene>
    <name evidence="13" type="ORF">HETIRDRAFT_154059</name>
</gene>
<feature type="compositionally biased region" description="Low complexity" evidence="9">
    <location>
        <begin position="315"/>
        <end position="331"/>
    </location>
</feature>
<dbReference type="Pfam" id="PF00005">
    <property type="entry name" value="ABC_tran"/>
    <property type="match status" value="2"/>
</dbReference>
<dbReference type="FunCoup" id="W4KP66">
    <property type="interactions" value="35"/>
</dbReference>
<dbReference type="KEGG" id="hir:HETIRDRAFT_154059"/>
<feature type="region of interest" description="Disordered" evidence="9">
    <location>
        <begin position="295"/>
        <end position="363"/>
    </location>
</feature>
<dbReference type="FunFam" id="3.40.50.300:FF:000838">
    <property type="entry name" value="ABC multidrug transporter (Eurofung)"/>
    <property type="match status" value="1"/>
</dbReference>
<dbReference type="EMBL" id="KI925454">
    <property type="protein sequence ID" value="ETW87638.1"/>
    <property type="molecule type" value="Genomic_DNA"/>
</dbReference>
<evidence type="ECO:0000256" key="3">
    <source>
        <dbReference type="ARBA" id="ARBA00022692"/>
    </source>
</evidence>
<dbReference type="CDD" id="cd18604">
    <property type="entry name" value="ABC_6TM_VMR1_D2_like"/>
    <property type="match status" value="1"/>
</dbReference>
<comment type="subcellular location">
    <subcellularLocation>
        <location evidence="1">Membrane</location>
        <topology evidence="1">Multi-pass membrane protein</topology>
    </subcellularLocation>
</comment>
<protein>
    <submittedName>
        <fullName evidence="13">ABC transporter</fullName>
    </submittedName>
</protein>
<dbReference type="InterPro" id="IPR050173">
    <property type="entry name" value="ABC_transporter_C-like"/>
</dbReference>
<evidence type="ECO:0000256" key="7">
    <source>
        <dbReference type="ARBA" id="ARBA00022989"/>
    </source>
</evidence>
<dbReference type="Gene3D" id="1.20.1560.10">
    <property type="entry name" value="ABC transporter type 1, transmembrane domain"/>
    <property type="match status" value="2"/>
</dbReference>
<feature type="transmembrane region" description="Helical" evidence="10">
    <location>
        <begin position="1036"/>
        <end position="1065"/>
    </location>
</feature>
<keyword evidence="3 10" id="KW-0812">Transmembrane</keyword>
<feature type="domain" description="ABC transporter" evidence="11">
    <location>
        <begin position="1225"/>
        <end position="1462"/>
    </location>
</feature>
<feature type="compositionally biased region" description="Polar residues" evidence="9">
    <location>
        <begin position="336"/>
        <end position="348"/>
    </location>
</feature>
<feature type="transmembrane region" description="Helical" evidence="10">
    <location>
        <begin position="945"/>
        <end position="971"/>
    </location>
</feature>
<feature type="transmembrane region" description="Helical" evidence="10">
    <location>
        <begin position="70"/>
        <end position="88"/>
    </location>
</feature>
<keyword evidence="7 10" id="KW-1133">Transmembrane helix</keyword>
<feature type="transmembrane region" description="Helical" evidence="10">
    <location>
        <begin position="499"/>
        <end position="520"/>
    </location>
</feature>
<keyword evidence="14" id="KW-1185">Reference proteome</keyword>
<keyword evidence="8 10" id="KW-0472">Membrane</keyword>
<dbReference type="eggNOG" id="KOG0054">
    <property type="taxonomic scope" value="Eukaryota"/>
</dbReference>
<evidence type="ECO:0000259" key="12">
    <source>
        <dbReference type="PROSITE" id="PS50929"/>
    </source>
</evidence>
<feature type="transmembrane region" description="Helical" evidence="10">
    <location>
        <begin position="392"/>
        <end position="413"/>
    </location>
</feature>
<feature type="domain" description="ABC transporter" evidence="11">
    <location>
        <begin position="602"/>
        <end position="851"/>
    </location>
</feature>
<dbReference type="Proteomes" id="UP000030671">
    <property type="component" value="Unassembled WGS sequence"/>
</dbReference>
<evidence type="ECO:0000259" key="11">
    <source>
        <dbReference type="PROSITE" id="PS50893"/>
    </source>
</evidence>
<dbReference type="CDD" id="cd03244">
    <property type="entry name" value="ABCC_MRP_domain2"/>
    <property type="match status" value="1"/>
</dbReference>
<dbReference type="PROSITE" id="PS00211">
    <property type="entry name" value="ABC_TRANSPORTER_1"/>
    <property type="match status" value="1"/>
</dbReference>
<dbReference type="GO" id="GO:0016887">
    <property type="term" value="F:ATP hydrolysis activity"/>
    <property type="evidence" value="ECO:0007669"/>
    <property type="project" value="InterPro"/>
</dbReference>
<keyword evidence="5" id="KW-0547">Nucleotide-binding</keyword>
<dbReference type="InterPro" id="IPR003439">
    <property type="entry name" value="ABC_transporter-like_ATP-bd"/>
</dbReference>
<evidence type="ECO:0000256" key="6">
    <source>
        <dbReference type="ARBA" id="ARBA00022840"/>
    </source>
</evidence>
<reference evidence="13 14" key="1">
    <citation type="journal article" date="2012" name="New Phytol.">
        <title>Insight into trade-off between wood decay and parasitism from the genome of a fungal forest pathogen.</title>
        <authorList>
            <person name="Olson A."/>
            <person name="Aerts A."/>
            <person name="Asiegbu F."/>
            <person name="Belbahri L."/>
            <person name="Bouzid O."/>
            <person name="Broberg A."/>
            <person name="Canback B."/>
            <person name="Coutinho P.M."/>
            <person name="Cullen D."/>
            <person name="Dalman K."/>
            <person name="Deflorio G."/>
            <person name="van Diepen L.T."/>
            <person name="Dunand C."/>
            <person name="Duplessis S."/>
            <person name="Durling M."/>
            <person name="Gonthier P."/>
            <person name="Grimwood J."/>
            <person name="Fossdal C.G."/>
            <person name="Hansson D."/>
            <person name="Henrissat B."/>
            <person name="Hietala A."/>
            <person name="Himmelstrand K."/>
            <person name="Hoffmeister D."/>
            <person name="Hogberg N."/>
            <person name="James T.Y."/>
            <person name="Karlsson M."/>
            <person name="Kohler A."/>
            <person name="Kues U."/>
            <person name="Lee Y.H."/>
            <person name="Lin Y.C."/>
            <person name="Lind M."/>
            <person name="Lindquist E."/>
            <person name="Lombard V."/>
            <person name="Lucas S."/>
            <person name="Lunden K."/>
            <person name="Morin E."/>
            <person name="Murat C."/>
            <person name="Park J."/>
            <person name="Raffaello T."/>
            <person name="Rouze P."/>
            <person name="Salamov A."/>
            <person name="Schmutz J."/>
            <person name="Solheim H."/>
            <person name="Stahlberg J."/>
            <person name="Velez H."/>
            <person name="de Vries R.P."/>
            <person name="Wiebenga A."/>
            <person name="Woodward S."/>
            <person name="Yakovlev I."/>
            <person name="Garbelotto M."/>
            <person name="Martin F."/>
            <person name="Grigoriev I.V."/>
            <person name="Stenlid J."/>
        </authorList>
    </citation>
    <scope>NUCLEOTIDE SEQUENCE [LARGE SCALE GENOMIC DNA]</scope>
    <source>
        <strain evidence="13 14">TC 32-1</strain>
    </source>
</reference>
<dbReference type="PANTHER" id="PTHR24223">
    <property type="entry name" value="ATP-BINDING CASSETTE SUB-FAMILY C"/>
    <property type="match status" value="1"/>
</dbReference>
<evidence type="ECO:0000256" key="5">
    <source>
        <dbReference type="ARBA" id="ARBA00022741"/>
    </source>
</evidence>
<feature type="domain" description="ABC transmembrane type-1" evidence="12">
    <location>
        <begin position="212"/>
        <end position="559"/>
    </location>
</feature>
<feature type="transmembrane region" description="Helical" evidence="10">
    <location>
        <begin position="1163"/>
        <end position="1181"/>
    </location>
</feature>
<feature type="transmembrane region" description="Helical" evidence="10">
    <location>
        <begin position="419"/>
        <end position="439"/>
    </location>
</feature>
<feature type="transmembrane region" description="Helical" evidence="10">
    <location>
        <begin position="240"/>
        <end position="261"/>
    </location>
</feature>
<sequence length="1481" mass="163321">MIKIAHDCAQLYASFLALLSVTAGVKRARTATTHLVVILGTVFAVYAYRDLWPLLTFTKTPSDLRDGSLLWAKLAVLGLVAIVIPLTVPRQYIPHDPQEPHDDPNPEQTASILSMMFYNFLDPIVFLAYRITHLSFEQLPPLADYDYTKNLVRRSFSHLDIFSGATRRHLFWGLMTVFRELPFLSAVLPIDLKVFRSRIHGSGDQPYDQGMITSFFGPLAIYKLLQFLETKGAGAVVRPWVWISGLFFGPVIGTLAIQWYIFLATGMLVRTEGIITQLVFEHALRIRMKAETDKSPVKLEEASRDSTVAGDTPESASVEGSSSGDSRSGSGDETARSSAISVKSQGKQQAKAESDEDDKFNKDGTVKADNLVGKINNLVSVDLGNITEGRDFLILILYLPVQIVLCVIFLYTILGWSAFVGMASMVILFPVPGWVSNLIQRAQKEGIKRTDARVQTVTETMNVLRMVKLFGWEQKINDRVAEKRDDELKFIKRRQLLNLLNNVLNFIIPVVTMMVTYVTYTVVMKQILAPSTVFSSMSVFDILRDQLHSVFYMIPSLTQAKVSLDRVTEFLQETELLDTYAEEAKGKTNDLLTRAHSNRDVIGFQDATFTWANDSLDDGAVTPSRRKFVLNIEGELLFKRACINVIIGPTGSGKTSLLMALLGEMHFVPSGPGSWYSLPREGGVAYAAQESWVQNETIRDNILFGAPYDAVRYSKVVFQCGLERDLTLFEAGDQTEVGEKGLTLSGGQKARVTLARAIYSSAEIILLDDVLAALDVHTARWIVDKCFKGDLIRGRTVLLVTHNVAMASPIAEYVVSLGLDGKVASRGSVLDALAHDNALSKEVAEEVVAIEKADTEIDSEEPDNANKKADGKLTVAEEIHEGHVSWEAMSLYFKSLGGSHTTLFWIVFLGGITLCDLANSIQTWFLGYWAQQYEIYPPSEVHVSFYLTVYALLLLFAISVYSIGSGVYVFGSIRASRSIHRRLIESVLGTTLRWLDTTPTSRVITRCTQDIRAIDGPVVNNLLWVIEISATLLIKLAAVVVLTPVFVIPGILVSMLGGWCGQIYMRAQLSVKREMSNAKAPVMGHFGAAIAGLTSIRAYGAQAAFRQESYRRIDRYTRAGRTFYNLNRWVCVRIDALGGLFAAALGAWLVYGPGHSDNLPSDTGFSLTMAVGFSGMILWWVRCLNEFEVSGNSLERIQAYINIEQEPKATKDGVPPAYWPASGDVKVENLSARYSQDGPNVLHDISFHIKSGERVGVVGRTGSGKSSLTLSLLRCLFTDGAIYYDGLRTDSVNLDSLRTNITIIPQVPELLSGTLRENLDPFSEHDDATLNGALRAAGLFSLQSDDDEGRITLDTKISTGGGNLSVGQRQILALARAIVRGSKLLILDEATSAIDYETDSVIQSSLRHELRGDVTLITIAHRLQTIMDADKILVLDAGRIVEFDTPSALLKNDKGILRALVNESGDKETLYAMAEGKGASR</sequence>
<dbReference type="GO" id="GO:0005524">
    <property type="term" value="F:ATP binding"/>
    <property type="evidence" value="ECO:0007669"/>
    <property type="project" value="UniProtKB-KW"/>
</dbReference>
<dbReference type="OrthoDB" id="6500128at2759"/>
<evidence type="ECO:0000256" key="8">
    <source>
        <dbReference type="ARBA" id="ARBA00023136"/>
    </source>
</evidence>
<feature type="transmembrane region" description="Helical" evidence="10">
    <location>
        <begin position="1085"/>
        <end position="1105"/>
    </location>
</feature>
<evidence type="ECO:0000256" key="4">
    <source>
        <dbReference type="ARBA" id="ARBA00022737"/>
    </source>
</evidence>
<feature type="transmembrane region" description="Helical" evidence="10">
    <location>
        <begin position="1126"/>
        <end position="1151"/>
    </location>
</feature>
<evidence type="ECO:0000256" key="1">
    <source>
        <dbReference type="ARBA" id="ARBA00004141"/>
    </source>
</evidence>
<dbReference type="STRING" id="747525.W4KP66"/>
<dbReference type="Gene3D" id="3.40.50.300">
    <property type="entry name" value="P-loop containing nucleotide triphosphate hydrolases"/>
    <property type="match status" value="2"/>
</dbReference>
<dbReference type="InterPro" id="IPR017871">
    <property type="entry name" value="ABC_transporter-like_CS"/>
</dbReference>
<dbReference type="SUPFAM" id="SSF52540">
    <property type="entry name" value="P-loop containing nucleoside triphosphate hydrolases"/>
    <property type="match status" value="2"/>
</dbReference>